<feature type="transmembrane region" description="Helical" evidence="8">
    <location>
        <begin position="196"/>
        <end position="217"/>
    </location>
</feature>
<evidence type="ECO:0000256" key="1">
    <source>
        <dbReference type="ARBA" id="ARBA00003475"/>
    </source>
</evidence>
<evidence type="ECO:0000313" key="11">
    <source>
        <dbReference type="EMBL" id="MCK7593676.1"/>
    </source>
</evidence>
<dbReference type="RefSeq" id="WP_248207703.1">
    <property type="nucleotide sequence ID" value="NZ_JALNMH010000006.1"/>
</dbReference>
<comment type="function">
    <text evidence="1">May be specifically involved in the processing, transport, and/or maturation of the MADH beta-subunit.</text>
</comment>
<dbReference type="SUPFAM" id="SSF52833">
    <property type="entry name" value="Thioredoxin-like"/>
    <property type="match status" value="1"/>
</dbReference>
<accession>A0ABT0GGL8</accession>
<keyword evidence="6 8" id="KW-1133">Transmembrane helix</keyword>
<evidence type="ECO:0000256" key="2">
    <source>
        <dbReference type="ARBA" id="ARBA00004141"/>
    </source>
</evidence>
<reference evidence="11" key="1">
    <citation type="submission" date="2022-04" db="EMBL/GenBank/DDBJ databases">
        <title>Lysobacter sp. CAU 1642 isolated from sea sand.</title>
        <authorList>
            <person name="Kim W."/>
        </authorList>
    </citation>
    <scope>NUCLEOTIDE SEQUENCE</scope>
    <source>
        <strain evidence="11">CAU 1642</strain>
    </source>
</reference>
<comment type="subcellular location">
    <subcellularLocation>
        <location evidence="2">Membrane</location>
        <topology evidence="2">Multi-pass membrane protein</topology>
    </subcellularLocation>
</comment>
<keyword evidence="12" id="KW-1185">Reference proteome</keyword>
<dbReference type="PROSITE" id="PS51354">
    <property type="entry name" value="GLUTAREDOXIN_2"/>
    <property type="match status" value="1"/>
</dbReference>
<evidence type="ECO:0000259" key="9">
    <source>
        <dbReference type="Pfam" id="PF00462"/>
    </source>
</evidence>
<evidence type="ECO:0000256" key="4">
    <source>
        <dbReference type="ARBA" id="ARBA00019078"/>
    </source>
</evidence>
<keyword evidence="5 8" id="KW-0812">Transmembrane</keyword>
<evidence type="ECO:0000256" key="5">
    <source>
        <dbReference type="ARBA" id="ARBA00022692"/>
    </source>
</evidence>
<evidence type="ECO:0000256" key="6">
    <source>
        <dbReference type="ARBA" id="ARBA00022989"/>
    </source>
</evidence>
<comment type="caution">
    <text evidence="11">The sequence shown here is derived from an EMBL/GenBank/DDBJ whole genome shotgun (WGS) entry which is preliminary data.</text>
</comment>
<comment type="pathway">
    <text evidence="3">One-carbon metabolism; methylamine degradation.</text>
</comment>
<dbReference type="Gene3D" id="3.40.30.10">
    <property type="entry name" value="Glutaredoxin"/>
    <property type="match status" value="1"/>
</dbReference>
<dbReference type="Pfam" id="PF00462">
    <property type="entry name" value="Glutaredoxin"/>
    <property type="match status" value="1"/>
</dbReference>
<evidence type="ECO:0000259" key="10">
    <source>
        <dbReference type="Pfam" id="PF07291"/>
    </source>
</evidence>
<proteinExistence type="predicted"/>
<evidence type="ECO:0000313" key="12">
    <source>
        <dbReference type="Proteomes" id="UP001431449"/>
    </source>
</evidence>
<evidence type="ECO:0000256" key="8">
    <source>
        <dbReference type="SAM" id="Phobius"/>
    </source>
</evidence>
<feature type="transmembrane region" description="Helical" evidence="8">
    <location>
        <begin position="128"/>
        <end position="149"/>
    </location>
</feature>
<dbReference type="Proteomes" id="UP001431449">
    <property type="component" value="Unassembled WGS sequence"/>
</dbReference>
<name>A0ABT0GGL8_9GAMM</name>
<keyword evidence="7 8" id="KW-0472">Membrane</keyword>
<dbReference type="InterPro" id="IPR002109">
    <property type="entry name" value="Glutaredoxin"/>
</dbReference>
<gene>
    <name evidence="11" type="ORF">M0G41_08340</name>
</gene>
<evidence type="ECO:0000256" key="7">
    <source>
        <dbReference type="ARBA" id="ARBA00023136"/>
    </source>
</evidence>
<feature type="domain" description="Glutaredoxin" evidence="9">
    <location>
        <begin position="28"/>
        <end position="80"/>
    </location>
</feature>
<protein>
    <recommendedName>
        <fullName evidence="4">Methylamine utilization protein MauE</fullName>
    </recommendedName>
</protein>
<evidence type="ECO:0000256" key="3">
    <source>
        <dbReference type="ARBA" id="ARBA00004856"/>
    </source>
</evidence>
<dbReference type="EMBL" id="JALNMH010000006">
    <property type="protein sequence ID" value="MCK7593676.1"/>
    <property type="molecule type" value="Genomic_DNA"/>
</dbReference>
<dbReference type="Pfam" id="PF07291">
    <property type="entry name" value="MauE"/>
    <property type="match status" value="1"/>
</dbReference>
<feature type="transmembrane region" description="Helical" evidence="8">
    <location>
        <begin position="169"/>
        <end position="190"/>
    </location>
</feature>
<organism evidence="11 12">
    <name type="scientific">Pseudomarimonas salicorniae</name>
    <dbReference type="NCBI Taxonomy" id="2933270"/>
    <lineage>
        <taxon>Bacteria</taxon>
        <taxon>Pseudomonadati</taxon>
        <taxon>Pseudomonadota</taxon>
        <taxon>Gammaproteobacteria</taxon>
        <taxon>Lysobacterales</taxon>
        <taxon>Lysobacteraceae</taxon>
        <taxon>Pseudomarimonas</taxon>
    </lineage>
</organism>
<feature type="transmembrane region" description="Helical" evidence="8">
    <location>
        <begin position="102"/>
        <end position="122"/>
    </location>
</feature>
<feature type="domain" description="Methylamine utilisation protein MauE" evidence="10">
    <location>
        <begin position="133"/>
        <end position="255"/>
    </location>
</feature>
<dbReference type="InterPro" id="IPR009908">
    <property type="entry name" value="Methylamine_util_MauE"/>
</dbReference>
<sequence length="260" mass="28186">MPPRYLVPELAEGSAGQATLYRMATPDHLCPFGLKALHLLRRRGYQVEDHTLDSRDETDAFQQEHGVETTPQVFIGGERIGGYDDLRRHFGLKVRDPEAEGYGPVVALFSLAGLGALALAWADDGPLLQPRTLAFFAALSMLLLALQKLRDVESFTNSFLGYDLLARRWVPYAYLYPFAEAAAGLLMLAGDVLATLAAPIALFIGAVGAFSVIRAVWIEGRELRCACMGGDSQVPLGPVSLAENLLMVGAGLWMLPGGPW</sequence>
<dbReference type="InterPro" id="IPR036249">
    <property type="entry name" value="Thioredoxin-like_sf"/>
</dbReference>